<comment type="caution">
    <text evidence="2">The sequence shown here is derived from an EMBL/GenBank/DDBJ whole genome shotgun (WGS) entry which is preliminary data.</text>
</comment>
<evidence type="ECO:0000313" key="3">
    <source>
        <dbReference type="Proteomes" id="UP001431783"/>
    </source>
</evidence>
<name>A0AAW1U2J1_9CUCU</name>
<accession>A0AAW1U2J1</accession>
<proteinExistence type="predicted"/>
<dbReference type="AlphaFoldDB" id="A0AAW1U2J1"/>
<protein>
    <submittedName>
        <fullName evidence="2">Uncharacterized protein</fullName>
    </submittedName>
</protein>
<evidence type="ECO:0000256" key="1">
    <source>
        <dbReference type="SAM" id="MobiDB-lite"/>
    </source>
</evidence>
<keyword evidence="3" id="KW-1185">Reference proteome</keyword>
<gene>
    <name evidence="2" type="ORF">WA026_014999</name>
</gene>
<evidence type="ECO:0000313" key="2">
    <source>
        <dbReference type="EMBL" id="KAK9876758.1"/>
    </source>
</evidence>
<sequence>MELNCAPPRIDRMGTMYHLNDRIDLSGRFLSSFLILYGIRIQQYNEKDKEESRSGRDKEWKRTQKYGSEGKKALKEEYFRTRRRQQKNKRKRKRIIFKL</sequence>
<feature type="region of interest" description="Disordered" evidence="1">
    <location>
        <begin position="45"/>
        <end position="67"/>
    </location>
</feature>
<dbReference type="EMBL" id="JARQZJ010000038">
    <property type="protein sequence ID" value="KAK9876758.1"/>
    <property type="molecule type" value="Genomic_DNA"/>
</dbReference>
<dbReference type="Proteomes" id="UP001431783">
    <property type="component" value="Unassembled WGS sequence"/>
</dbReference>
<reference evidence="2 3" key="1">
    <citation type="submission" date="2023-03" db="EMBL/GenBank/DDBJ databases">
        <title>Genome insight into feeding habits of ladybird beetles.</title>
        <authorList>
            <person name="Li H.-S."/>
            <person name="Huang Y.-H."/>
            <person name="Pang H."/>
        </authorList>
    </citation>
    <scope>NUCLEOTIDE SEQUENCE [LARGE SCALE GENOMIC DNA]</scope>
    <source>
        <strain evidence="2">SYSU_2023b</strain>
        <tissue evidence="2">Whole body</tissue>
    </source>
</reference>
<organism evidence="2 3">
    <name type="scientific">Henosepilachna vigintioctopunctata</name>
    <dbReference type="NCBI Taxonomy" id="420089"/>
    <lineage>
        <taxon>Eukaryota</taxon>
        <taxon>Metazoa</taxon>
        <taxon>Ecdysozoa</taxon>
        <taxon>Arthropoda</taxon>
        <taxon>Hexapoda</taxon>
        <taxon>Insecta</taxon>
        <taxon>Pterygota</taxon>
        <taxon>Neoptera</taxon>
        <taxon>Endopterygota</taxon>
        <taxon>Coleoptera</taxon>
        <taxon>Polyphaga</taxon>
        <taxon>Cucujiformia</taxon>
        <taxon>Coccinelloidea</taxon>
        <taxon>Coccinellidae</taxon>
        <taxon>Epilachninae</taxon>
        <taxon>Epilachnini</taxon>
        <taxon>Henosepilachna</taxon>
    </lineage>
</organism>